<dbReference type="Proteomes" id="UP000005622">
    <property type="component" value="Unassembled WGS sequence"/>
</dbReference>
<sequence length="967" mass="109014">MASLFLEQISKSGMLTCCGVHNHSLYFVHENVIEFLDTHEKIKLPCNIKWALSNESAIYALTDKAIYIIKNRLLSDLEIVPVLFDLQELTVKCSWIKDNKILILSENEVIIYNLKTTEILRYTPYGHKILSMEICHAESSEFLLLLSSHNQNVVRVLSTQDRLEETLQFSVPSTVYKIYSLQNKEVLLIEPDKITLHNTSAPTKTMCFAGALVRAGIVMNGMCVLSLLTNELCYIDVEKFCIVQYARPKIIAQGMINIEKELYLYNKLGDICVVSSEADTEAVQDEDSGVLKKGCMVVKVKAADTRNTSVQIIEQRGRSTEACKLIRKYKERANKMQIKEEPVQLLRNEIYFVIRYKSRIEVQNSCGVTQTMIPCTDALAAYLCNNKVHILCRSGRLLTYTHSNISAECLLCKDTKLSKDKSKNVLAEEHSHENEIVFADVHRDLLVYASADGVYLYSLSTGAFKLLGREYAPASLSIYNSRIMVCEEDVAKVIHVNSLLEVVYSDTLLFSGCMCIALSDAEYLVQRYNGSLWYIDNDKLTSRNIKIGSVIIKDRAYYEDSIMINTDGGTVLISRQHDEVIAQHIDRGKNQVNTIDKSSSAYLAYRYSSRHTAHYVDIYNLFETPEYIKARAVNAKEVRDLDAVDVIDVENQTLVISRHRRMVNTMLSAEFCVSISLFGHKYLDEVRWSHIYSVYSALVGSKICIAINRADESELVALRVKGNKIVQIGSVSFKGVRILGISKYGSIIYCSTSNGLIAYKVTKTGFVESTINNVHLCSNANSRYEVCNKHLVEYALSQIKLYKIDLKKGITSLANPPLFYVDRVKNHHKVIGVFNNEFFLMGYAHENRGSLVLLQRKGSQQLHKILSISLPSGVAHIERASLSLIGRSDTLLVQTETGSVYKMELVRRDFANDFFGAGFPDTQAGTSDIRIFADEELLSSLKVETFTDKKPCIASNIDKISALSLIL</sequence>
<dbReference type="EMBL" id="JH604634">
    <property type="protein sequence ID" value="EHY66127.1"/>
    <property type="molecule type" value="Genomic_DNA"/>
</dbReference>
<dbReference type="HOGENOM" id="CLU_306305_0_0_1"/>
<protein>
    <submittedName>
        <fullName evidence="1">Uncharacterized protein</fullName>
    </submittedName>
</protein>
<evidence type="ECO:0000313" key="1">
    <source>
        <dbReference type="EMBL" id="EHY66127.1"/>
    </source>
</evidence>
<reference evidence="1" key="1">
    <citation type="submission" date="2011-03" db="EMBL/GenBank/DDBJ databases">
        <title>The Genome Sequence of Nematocida sp1 strain ERTm2.</title>
        <authorList>
            <consortium name="The Broad Institute Genome Sequencing Platform"/>
            <consortium name="The Broad Institute Genome Sequencing Center for Infectious Disease"/>
            <person name="Cuomo C."/>
            <person name="Troemel E."/>
            <person name="Young S.K."/>
            <person name="Zeng Q."/>
            <person name="Gargeya S."/>
            <person name="Fitzgerald M."/>
            <person name="Haas B."/>
            <person name="Abouelleil A."/>
            <person name="Alvarado L."/>
            <person name="Arachchi H.M."/>
            <person name="Berlin A."/>
            <person name="Brown A."/>
            <person name="Chapman S.B."/>
            <person name="Chen Z."/>
            <person name="Dunbar C."/>
            <person name="Freedman E."/>
            <person name="Gearin G."/>
            <person name="Gellesch M."/>
            <person name="Goldberg J."/>
            <person name="Griggs A."/>
            <person name="Gujja S."/>
            <person name="Heilman E.R."/>
            <person name="Heiman D."/>
            <person name="Howarth C."/>
            <person name="Larson L."/>
            <person name="Lui A."/>
            <person name="MacDonald P.J.P."/>
            <person name="Mehta T."/>
            <person name="Montmayeur A."/>
            <person name="Murphy C."/>
            <person name="Neiman D."/>
            <person name="Pearson M."/>
            <person name="Priest M."/>
            <person name="Roberts A."/>
            <person name="Saif S."/>
            <person name="Shea T."/>
            <person name="Shenoy N."/>
            <person name="Sisk P."/>
            <person name="Stolte C."/>
            <person name="Sykes S."/>
            <person name="White J."/>
            <person name="Yandava C."/>
            <person name="Wortman J."/>
            <person name="Nusbaum C."/>
            <person name="Birren B."/>
        </authorList>
    </citation>
    <scope>NUCLEOTIDE SEQUENCE</scope>
    <source>
        <strain evidence="1">ERTm2</strain>
    </source>
</reference>
<organism evidence="1">
    <name type="scientific">Nematocida ausubeli (strain ATCC PRA-371 / ERTm2)</name>
    <name type="common">Nematode killer fungus</name>
    <dbReference type="NCBI Taxonomy" id="1913371"/>
    <lineage>
        <taxon>Eukaryota</taxon>
        <taxon>Fungi</taxon>
        <taxon>Fungi incertae sedis</taxon>
        <taxon>Microsporidia</taxon>
        <taxon>Nematocida</taxon>
    </lineage>
</organism>
<gene>
    <name evidence="1" type="ORF">NERG_00823</name>
</gene>
<name>H8ZB74_NEMA1</name>
<proteinExistence type="predicted"/>
<accession>H8ZB74</accession>
<dbReference type="AlphaFoldDB" id="H8ZB74"/>
<dbReference type="SUPFAM" id="SSF82171">
    <property type="entry name" value="DPP6 N-terminal domain-like"/>
    <property type="match status" value="1"/>
</dbReference>